<accession>A0ABR4NR65</accession>
<keyword evidence="5" id="KW-0496">Mitochondrion</keyword>
<comment type="subcellular location">
    <subcellularLocation>
        <location evidence="1">Mitochondrion</location>
    </subcellularLocation>
</comment>
<evidence type="ECO:0000256" key="5">
    <source>
        <dbReference type="ARBA" id="ARBA00023128"/>
    </source>
</evidence>
<dbReference type="Pfam" id="PF14877">
    <property type="entry name" value="mIF3"/>
    <property type="match status" value="1"/>
</dbReference>
<evidence type="ECO:0000256" key="2">
    <source>
        <dbReference type="ARBA" id="ARBA00008476"/>
    </source>
</evidence>
<feature type="compositionally biased region" description="Basic and acidic residues" evidence="6">
    <location>
        <begin position="305"/>
        <end position="323"/>
    </location>
</feature>
<keyword evidence="8" id="KW-1185">Reference proteome</keyword>
<feature type="region of interest" description="Disordered" evidence="6">
    <location>
        <begin position="299"/>
        <end position="323"/>
    </location>
</feature>
<comment type="similarity">
    <text evidence="2">Belongs to the AIM23 family.</text>
</comment>
<sequence>MFRNIGSATRYIHTGRISLQYTTQQSRSSIPIDSWLKNSNKRVNQKQSENNINTRHKNNGYQKNRKKTMAVNWSTGTERAKEAANSVLSKIFEVNQRGNIKYLKDGKVQETNIRTFAKGIDLEKQGLNIVSIVNSDKDGDQLPFVKIVDSMTALKKYSDHLAEKKVNELKKMGLMPKKFMDKEKQSSEDHSKQIKVSWNIKEDDLLKQKAHDISSMLKKGYKVNLYLADKDEINSRNWIENFENVNSTTTQYTKKIKESEKNRRELIVTKLKEISEEHALEPIIEGTILSKMVIKLTPRPSAGSNDKRALKEERKRLRMEKLQKRIEKKKGRLNL</sequence>
<dbReference type="EMBL" id="JBEVYD010000009">
    <property type="protein sequence ID" value="KAL3230748.1"/>
    <property type="molecule type" value="Genomic_DNA"/>
</dbReference>
<evidence type="ECO:0000256" key="4">
    <source>
        <dbReference type="ARBA" id="ARBA00022946"/>
    </source>
</evidence>
<comment type="caution">
    <text evidence="7">The sequence shown here is derived from an EMBL/GenBank/DDBJ whole genome shotgun (WGS) entry which is preliminary data.</text>
</comment>
<dbReference type="InterPro" id="IPR029427">
    <property type="entry name" value="AIM23"/>
</dbReference>
<proteinExistence type="inferred from homology"/>
<evidence type="ECO:0000256" key="3">
    <source>
        <dbReference type="ARBA" id="ARBA00013994"/>
    </source>
</evidence>
<organism evidence="7 8">
    <name type="scientific">Nakaseomyces bracarensis</name>
    <dbReference type="NCBI Taxonomy" id="273131"/>
    <lineage>
        <taxon>Eukaryota</taxon>
        <taxon>Fungi</taxon>
        <taxon>Dikarya</taxon>
        <taxon>Ascomycota</taxon>
        <taxon>Saccharomycotina</taxon>
        <taxon>Saccharomycetes</taxon>
        <taxon>Saccharomycetales</taxon>
        <taxon>Saccharomycetaceae</taxon>
        <taxon>Nakaseomyces</taxon>
    </lineage>
</organism>
<name>A0ABR4NR65_9SACH</name>
<evidence type="ECO:0000313" key="8">
    <source>
        <dbReference type="Proteomes" id="UP001623330"/>
    </source>
</evidence>
<dbReference type="Proteomes" id="UP001623330">
    <property type="component" value="Unassembled WGS sequence"/>
</dbReference>
<reference evidence="7 8" key="1">
    <citation type="submission" date="2024-05" db="EMBL/GenBank/DDBJ databases">
        <title>Long read based assembly of the Candida bracarensis genome reveals expanded adhesin content.</title>
        <authorList>
            <person name="Marcet-Houben M."/>
            <person name="Ksiezopolska E."/>
            <person name="Gabaldon T."/>
        </authorList>
    </citation>
    <scope>NUCLEOTIDE SEQUENCE [LARGE SCALE GENOMIC DNA]</scope>
    <source>
        <strain evidence="7 8">CBM6</strain>
    </source>
</reference>
<feature type="region of interest" description="Disordered" evidence="6">
    <location>
        <begin position="40"/>
        <end position="59"/>
    </location>
</feature>
<keyword evidence="4" id="KW-0809">Transit peptide</keyword>
<evidence type="ECO:0000256" key="6">
    <source>
        <dbReference type="SAM" id="MobiDB-lite"/>
    </source>
</evidence>
<protein>
    <recommendedName>
        <fullName evidence="3">Altered inheritance of mitochondria protein 23, mitochondrial</fullName>
    </recommendedName>
</protein>
<evidence type="ECO:0000256" key="1">
    <source>
        <dbReference type="ARBA" id="ARBA00004173"/>
    </source>
</evidence>
<gene>
    <name evidence="7" type="ORF">RNJ44_01197</name>
</gene>
<evidence type="ECO:0000313" key="7">
    <source>
        <dbReference type="EMBL" id="KAL3230748.1"/>
    </source>
</evidence>